<evidence type="ECO:0000313" key="3">
    <source>
        <dbReference type="Proteomes" id="UP001141552"/>
    </source>
</evidence>
<dbReference type="PANTHER" id="PTHR47186:SF18">
    <property type="entry name" value="RX N-TERMINAL DOMAIN-CONTAINING PROTEIN"/>
    <property type="match status" value="1"/>
</dbReference>
<dbReference type="AlphaFoldDB" id="A0A9Q0FS67"/>
<keyword evidence="3" id="KW-1185">Reference proteome</keyword>
<dbReference type="SUPFAM" id="SSF52058">
    <property type="entry name" value="L domain-like"/>
    <property type="match status" value="2"/>
</dbReference>
<dbReference type="Proteomes" id="UP001141552">
    <property type="component" value="Unassembled WGS sequence"/>
</dbReference>
<dbReference type="Gene3D" id="3.80.10.10">
    <property type="entry name" value="Ribonuclease Inhibitor"/>
    <property type="match status" value="3"/>
</dbReference>
<dbReference type="PANTHER" id="PTHR47186">
    <property type="entry name" value="LEUCINE-RICH REPEAT-CONTAINING PROTEIN 57"/>
    <property type="match status" value="1"/>
</dbReference>
<gene>
    <name evidence="2" type="ORF">Tsubulata_031856</name>
</gene>
<dbReference type="InterPro" id="IPR032675">
    <property type="entry name" value="LRR_dom_sf"/>
</dbReference>
<reference evidence="2" key="2">
    <citation type="journal article" date="2023" name="Plants (Basel)">
        <title>Annotation of the Turnera subulata (Passifloraceae) Draft Genome Reveals the S-Locus Evolved after the Divergence of Turneroideae from Passifloroideae in a Stepwise Manner.</title>
        <authorList>
            <person name="Henning P.M."/>
            <person name="Roalson E.H."/>
            <person name="Mir W."/>
            <person name="McCubbin A.G."/>
            <person name="Shore J.S."/>
        </authorList>
    </citation>
    <scope>NUCLEOTIDE SEQUENCE</scope>
    <source>
        <strain evidence="2">F60SS</strain>
    </source>
</reference>
<dbReference type="OrthoDB" id="1733640at2759"/>
<dbReference type="Pfam" id="PF25019">
    <property type="entry name" value="LRR_R13L1-DRL21"/>
    <property type="match status" value="1"/>
</dbReference>
<comment type="caution">
    <text evidence="2">The sequence shown here is derived from an EMBL/GenBank/DDBJ whole genome shotgun (WGS) entry which is preliminary data.</text>
</comment>
<organism evidence="2 3">
    <name type="scientific">Turnera subulata</name>
    <dbReference type="NCBI Taxonomy" id="218843"/>
    <lineage>
        <taxon>Eukaryota</taxon>
        <taxon>Viridiplantae</taxon>
        <taxon>Streptophyta</taxon>
        <taxon>Embryophyta</taxon>
        <taxon>Tracheophyta</taxon>
        <taxon>Spermatophyta</taxon>
        <taxon>Magnoliopsida</taxon>
        <taxon>eudicotyledons</taxon>
        <taxon>Gunneridae</taxon>
        <taxon>Pentapetalae</taxon>
        <taxon>rosids</taxon>
        <taxon>fabids</taxon>
        <taxon>Malpighiales</taxon>
        <taxon>Passifloraceae</taxon>
        <taxon>Turnera</taxon>
    </lineage>
</organism>
<sequence>MTNLRHLDIRDTHISEMPLQLCQLTKLVVLTDFYVGKRNSSSIAELGPLDHLQGELCVWNLENIVGPSDAIEANLKGKRLIDKLELRWNPPIEHDSLCEHNNVLEHLRPSTNLKDLGIFFFPGVRFPNWLGDHCFSNLSTLSLTRGRYCTELPPLGQLQSLKELSISGFDRIVAVGPELYGNCSSSKKAFASLQKLKISKMTQLQLLMPPTDGGKCQAFPLLRELHMEDCPKLKRILPDYCLPSLTVLETTGRVDSFPRAPSIYVFRFADSSRLEKLPTGLYKLEVKGFSYTMDTLLKALEGLGCSDSTLQSVVVDGCNEIQCFPSGRFENLSHLVVRDCLHFEECFCGDGEGSLASLHSLRILQCHIFFAFPEGGLAAPNLRVLELHDTTALELLPKHMHSLLPSLVELRLLSCTKLKSFPEGGLPSTIEKLEILWCHELESSPEGGFPSNLKELTISNCDKLVADRNCWGLRTLPSLSSLYLSNCEGVESFPEETLLPSSLASLCLSFFPQLKSLDYKGLQHLSSLQELKLSSCWGLHSLSEEVLPSSIKYLQLFNCYLRLTERCQKNGADWHKISHIPKIEIL</sequence>
<name>A0A9Q0FS67_9ROSI</name>
<dbReference type="EMBL" id="JAKUCV010004062">
    <property type="protein sequence ID" value="KAJ4836621.1"/>
    <property type="molecule type" value="Genomic_DNA"/>
</dbReference>
<evidence type="ECO:0000313" key="2">
    <source>
        <dbReference type="EMBL" id="KAJ4836621.1"/>
    </source>
</evidence>
<dbReference type="InterPro" id="IPR056789">
    <property type="entry name" value="LRR_R13L1-DRL21"/>
</dbReference>
<feature type="domain" description="R13L1/DRL21-like LRR repeat region" evidence="1">
    <location>
        <begin position="43"/>
        <end position="168"/>
    </location>
</feature>
<protein>
    <recommendedName>
        <fullName evidence="1">R13L1/DRL21-like LRR repeat region domain-containing protein</fullName>
    </recommendedName>
</protein>
<reference evidence="2" key="1">
    <citation type="submission" date="2022-02" db="EMBL/GenBank/DDBJ databases">
        <authorList>
            <person name="Henning P.M."/>
            <person name="McCubbin A.G."/>
            <person name="Shore J.S."/>
        </authorList>
    </citation>
    <scope>NUCLEOTIDE SEQUENCE</scope>
    <source>
        <strain evidence="2">F60SS</strain>
        <tissue evidence="2">Leaves</tissue>
    </source>
</reference>
<accession>A0A9Q0FS67</accession>
<evidence type="ECO:0000259" key="1">
    <source>
        <dbReference type="Pfam" id="PF25019"/>
    </source>
</evidence>
<proteinExistence type="predicted"/>